<dbReference type="PANTHER" id="PTHR34002">
    <property type="entry name" value="BLR1656 PROTEIN"/>
    <property type="match status" value="1"/>
</dbReference>
<dbReference type="OrthoDB" id="89349at2759"/>
<gene>
    <name evidence="5" type="ORF">LY89DRAFT_736831</name>
</gene>
<dbReference type="AlphaFoldDB" id="A0A194X0X2"/>
<dbReference type="Gene3D" id="2.60.120.180">
    <property type="match status" value="1"/>
</dbReference>
<keyword evidence="3" id="KW-0472">Membrane</keyword>
<proteinExistence type="inferred from homology"/>
<keyword evidence="3" id="KW-1133">Transmembrane helix</keyword>
<dbReference type="PANTHER" id="PTHR34002:SF11">
    <property type="entry name" value="CONCANAVALIN A-LIKE LECTIN_GLUCANASE"/>
    <property type="match status" value="1"/>
</dbReference>
<evidence type="ECO:0000256" key="1">
    <source>
        <dbReference type="ARBA" id="ARBA00005519"/>
    </source>
</evidence>
<dbReference type="KEGG" id="psco:LY89DRAFT_736831"/>
<evidence type="ECO:0000313" key="5">
    <source>
        <dbReference type="EMBL" id="KUJ13835.1"/>
    </source>
</evidence>
<reference evidence="5 6" key="1">
    <citation type="submission" date="2015-10" db="EMBL/GenBank/DDBJ databases">
        <title>Full genome of DAOMC 229536 Phialocephala scopiformis, a fungal endophyte of spruce producing the potent anti-insectan compound rugulosin.</title>
        <authorList>
            <consortium name="DOE Joint Genome Institute"/>
            <person name="Walker A.K."/>
            <person name="Frasz S.L."/>
            <person name="Seifert K.A."/>
            <person name="Miller J.D."/>
            <person name="Mondo S.J."/>
            <person name="Labutti K."/>
            <person name="Lipzen A."/>
            <person name="Dockter R."/>
            <person name="Kennedy M."/>
            <person name="Grigoriev I.V."/>
            <person name="Spatafora J.W."/>
        </authorList>
    </citation>
    <scope>NUCLEOTIDE SEQUENCE [LARGE SCALE GENOMIC DNA]</scope>
    <source>
        <strain evidence="5 6">CBS 120377</strain>
    </source>
</reference>
<dbReference type="InParanoid" id="A0A194X0X2"/>
<evidence type="ECO:0000256" key="3">
    <source>
        <dbReference type="SAM" id="Phobius"/>
    </source>
</evidence>
<dbReference type="Proteomes" id="UP000070700">
    <property type="component" value="Unassembled WGS sequence"/>
</dbReference>
<comment type="similarity">
    <text evidence="1 2">Belongs to the glycosyl hydrolase 12 (cellulase H) family.</text>
</comment>
<feature type="chain" id="PRO_5008267692" evidence="4">
    <location>
        <begin position="17"/>
        <end position="294"/>
    </location>
</feature>
<feature type="transmembrane region" description="Helical" evidence="3">
    <location>
        <begin position="274"/>
        <end position="293"/>
    </location>
</feature>
<dbReference type="GO" id="GO:0000272">
    <property type="term" value="P:polysaccharide catabolic process"/>
    <property type="evidence" value="ECO:0007669"/>
    <property type="project" value="UniProtKB-KW"/>
</dbReference>
<dbReference type="EMBL" id="KQ947421">
    <property type="protein sequence ID" value="KUJ13835.1"/>
    <property type="molecule type" value="Genomic_DNA"/>
</dbReference>
<name>A0A194X0X2_MOLSC</name>
<evidence type="ECO:0000256" key="4">
    <source>
        <dbReference type="SAM" id="SignalP"/>
    </source>
</evidence>
<dbReference type="InterPro" id="IPR002594">
    <property type="entry name" value="GH12"/>
</dbReference>
<sequence length="294" mass="31912">MRLLAPVLFGAAMVQAKSSAPKNTVLCGQYDTHWSANQSYTFNTNEWGDDGSGAQCISVNNATTDFNATWSWSDNPTLVHSFPNIKLQSDLLPIELSNLSHLNISASWSMNPSSSSVENLDTIDAAANVVVDMFLDTDPTTANSTTLPKYEVMIWIAAYGGKKPIGFSSSIKNPPTHSLNGTIYTLYSGANNNGQFVYSWLAPSNVTTFDRDISPLLHYLWQHKLISESNYLGVVQFGTETFHASSNVTFSAQDFNISVAAGQPLVDSRAAGGALPNLVLLLLPLAFFFTFTCS</sequence>
<dbReference type="GO" id="GO:0030246">
    <property type="term" value="F:carbohydrate binding"/>
    <property type="evidence" value="ECO:0007669"/>
    <property type="project" value="UniProtKB-KW"/>
</dbReference>
<dbReference type="InterPro" id="IPR013320">
    <property type="entry name" value="ConA-like_dom_sf"/>
</dbReference>
<keyword evidence="2" id="KW-0378">Hydrolase</keyword>
<accession>A0A194X0X2</accession>
<feature type="signal peptide" evidence="4">
    <location>
        <begin position="1"/>
        <end position="16"/>
    </location>
</feature>
<keyword evidence="2" id="KW-0624">Polysaccharide degradation</keyword>
<protein>
    <submittedName>
        <fullName evidence="5">Concanavalin A-like lectin/glucanase</fullName>
    </submittedName>
</protein>
<dbReference type="SUPFAM" id="SSF49899">
    <property type="entry name" value="Concanavalin A-like lectins/glucanases"/>
    <property type="match status" value="1"/>
</dbReference>
<keyword evidence="3" id="KW-0812">Transmembrane</keyword>
<keyword evidence="5" id="KW-0430">Lectin</keyword>
<dbReference type="GO" id="GO:0008810">
    <property type="term" value="F:cellulase activity"/>
    <property type="evidence" value="ECO:0007669"/>
    <property type="project" value="InterPro"/>
</dbReference>
<dbReference type="InterPro" id="IPR013319">
    <property type="entry name" value="GH11/12"/>
</dbReference>
<organism evidence="5 6">
    <name type="scientific">Mollisia scopiformis</name>
    <name type="common">Conifer needle endophyte fungus</name>
    <name type="synonym">Phialocephala scopiformis</name>
    <dbReference type="NCBI Taxonomy" id="149040"/>
    <lineage>
        <taxon>Eukaryota</taxon>
        <taxon>Fungi</taxon>
        <taxon>Dikarya</taxon>
        <taxon>Ascomycota</taxon>
        <taxon>Pezizomycotina</taxon>
        <taxon>Leotiomycetes</taxon>
        <taxon>Helotiales</taxon>
        <taxon>Mollisiaceae</taxon>
        <taxon>Mollisia</taxon>
    </lineage>
</organism>
<evidence type="ECO:0000313" key="6">
    <source>
        <dbReference type="Proteomes" id="UP000070700"/>
    </source>
</evidence>
<keyword evidence="2" id="KW-0119">Carbohydrate metabolism</keyword>
<evidence type="ECO:0000256" key="2">
    <source>
        <dbReference type="RuleBase" id="RU361163"/>
    </source>
</evidence>
<dbReference type="Pfam" id="PF01670">
    <property type="entry name" value="Glyco_hydro_12"/>
    <property type="match status" value="1"/>
</dbReference>
<keyword evidence="2" id="KW-0326">Glycosidase</keyword>
<dbReference type="RefSeq" id="XP_018068190.1">
    <property type="nucleotide sequence ID" value="XM_018220177.1"/>
</dbReference>
<keyword evidence="6" id="KW-1185">Reference proteome</keyword>
<dbReference type="GeneID" id="28829903"/>
<keyword evidence="4" id="KW-0732">Signal</keyword>